<dbReference type="OrthoDB" id="5600613at2"/>
<proteinExistence type="predicted"/>
<protein>
    <submittedName>
        <fullName evidence="1">Na(+)-translocating NADH-quinone reductase subunit B</fullName>
    </submittedName>
</protein>
<sequence length="82" mass="9418">MNLFIESIEGGAYIAGTGETKVDTFFLDKYSKTLSFQCINNIKLRVEGQKFENVWLKQNTPYEEMCGLDSSTESPVIRLDWK</sequence>
<evidence type="ECO:0000313" key="2">
    <source>
        <dbReference type="Proteomes" id="UP000006251"/>
    </source>
</evidence>
<dbReference type="Pfam" id="PF20090">
    <property type="entry name" value="DUF6482"/>
    <property type="match status" value="1"/>
</dbReference>
<organism evidence="1 2">
    <name type="scientific">Brumicola pallidula DSM 14239 = ACAM 615</name>
    <dbReference type="NCBI Taxonomy" id="1121922"/>
    <lineage>
        <taxon>Bacteria</taxon>
        <taxon>Pseudomonadati</taxon>
        <taxon>Pseudomonadota</taxon>
        <taxon>Gammaproteobacteria</taxon>
        <taxon>Alteromonadales</taxon>
        <taxon>Alteromonadaceae</taxon>
        <taxon>Brumicola</taxon>
    </lineage>
</organism>
<gene>
    <name evidence="1" type="ORF">GPAL_1663</name>
</gene>
<evidence type="ECO:0000313" key="1">
    <source>
        <dbReference type="EMBL" id="GAC28527.1"/>
    </source>
</evidence>
<keyword evidence="2" id="KW-1185">Reference proteome</keyword>
<reference evidence="2" key="1">
    <citation type="journal article" date="2014" name="Environ. Microbiol.">
        <title>Comparative genomics of the marine bacterial genus Glaciecola reveals the high degree of genomic diversity and genomic characteristic for cold adaptation.</title>
        <authorList>
            <person name="Qin Q.L."/>
            <person name="Xie B.B."/>
            <person name="Yu Y."/>
            <person name="Shu Y.L."/>
            <person name="Rong J.C."/>
            <person name="Zhang Y.J."/>
            <person name="Zhao D.L."/>
            <person name="Chen X.L."/>
            <person name="Zhang X.Y."/>
            <person name="Chen B."/>
            <person name="Zhou B.C."/>
            <person name="Zhang Y.Z."/>
        </authorList>
    </citation>
    <scope>NUCLEOTIDE SEQUENCE [LARGE SCALE GENOMIC DNA]</scope>
    <source>
        <strain evidence="2">ACAM 615</strain>
    </source>
</reference>
<dbReference type="STRING" id="1121922.GCA_000428905_02906"/>
<accession>K6ZDW3</accession>
<name>K6ZDW3_9ALTE</name>
<dbReference type="EMBL" id="BAEQ01000024">
    <property type="protein sequence ID" value="GAC28527.1"/>
    <property type="molecule type" value="Genomic_DNA"/>
</dbReference>
<dbReference type="Proteomes" id="UP000006251">
    <property type="component" value="Unassembled WGS sequence"/>
</dbReference>
<comment type="caution">
    <text evidence="1">The sequence shown here is derived from an EMBL/GenBank/DDBJ whole genome shotgun (WGS) entry which is preliminary data.</text>
</comment>
<dbReference type="InterPro" id="IPR045508">
    <property type="entry name" value="DUF6482"/>
</dbReference>
<dbReference type="RefSeq" id="WP_006010761.1">
    <property type="nucleotide sequence ID" value="NZ_AUAV01000015.1"/>
</dbReference>
<dbReference type="AlphaFoldDB" id="K6ZDW3"/>